<name>A0A427Y8U8_9TREE</name>
<dbReference type="PANTHER" id="PTHR13288:SF8">
    <property type="entry name" value="SPLICING FACTOR 45"/>
    <property type="match status" value="1"/>
</dbReference>
<accession>A0A427Y8U8</accession>
<evidence type="ECO:0000313" key="9">
    <source>
        <dbReference type="Proteomes" id="UP000279259"/>
    </source>
</evidence>
<dbReference type="EMBL" id="RSCD01000017">
    <property type="protein sequence ID" value="RSH87475.1"/>
    <property type="molecule type" value="Genomic_DNA"/>
</dbReference>
<protein>
    <recommendedName>
        <fullName evidence="7">RNA recognition motif domain-containing protein</fullName>
    </recommendedName>
</protein>
<evidence type="ECO:0000256" key="4">
    <source>
        <dbReference type="ARBA" id="ARBA00023187"/>
    </source>
</evidence>
<dbReference type="PANTHER" id="PTHR13288">
    <property type="entry name" value="SPLICING FACTOR 45 SPF45"/>
    <property type="match status" value="1"/>
</dbReference>
<comment type="subcellular location">
    <subcellularLocation>
        <location evidence="1">Nucleus</location>
    </subcellularLocation>
</comment>
<keyword evidence="9" id="KW-1185">Reference proteome</keyword>
<dbReference type="SUPFAM" id="SSF54928">
    <property type="entry name" value="RNA-binding domain, RBD"/>
    <property type="match status" value="1"/>
</dbReference>
<dbReference type="FunFam" id="3.30.70.330:FF:000382">
    <property type="entry name" value="G-patch domain-containing protein"/>
    <property type="match status" value="1"/>
</dbReference>
<dbReference type="Proteomes" id="UP000279259">
    <property type="component" value="Unassembled WGS sequence"/>
</dbReference>
<keyword evidence="2" id="KW-0507">mRNA processing</keyword>
<evidence type="ECO:0000256" key="5">
    <source>
        <dbReference type="ARBA" id="ARBA00023242"/>
    </source>
</evidence>
<evidence type="ECO:0000256" key="2">
    <source>
        <dbReference type="ARBA" id="ARBA00022664"/>
    </source>
</evidence>
<dbReference type="CDD" id="cd12374">
    <property type="entry name" value="RRM_UHM_SPF45_PUF60"/>
    <property type="match status" value="1"/>
</dbReference>
<evidence type="ECO:0000313" key="8">
    <source>
        <dbReference type="EMBL" id="RSH87475.1"/>
    </source>
</evidence>
<feature type="region of interest" description="Disordered" evidence="6">
    <location>
        <begin position="28"/>
        <end position="49"/>
    </location>
</feature>
<comment type="caution">
    <text evidence="8">The sequence shown here is derived from an EMBL/GenBank/DDBJ whole genome shotgun (WGS) entry which is preliminary data.</text>
</comment>
<dbReference type="GO" id="GO:0003723">
    <property type="term" value="F:RNA binding"/>
    <property type="evidence" value="ECO:0007669"/>
    <property type="project" value="UniProtKB-KW"/>
</dbReference>
<evidence type="ECO:0000256" key="3">
    <source>
        <dbReference type="ARBA" id="ARBA00022884"/>
    </source>
</evidence>
<dbReference type="InterPro" id="IPR035979">
    <property type="entry name" value="RBD_domain_sf"/>
</dbReference>
<dbReference type="OrthoDB" id="5411533at2759"/>
<keyword evidence="3" id="KW-0694">RNA-binding</keyword>
<dbReference type="GO" id="GO:0045292">
    <property type="term" value="P:mRNA cis splicing, via spliceosome"/>
    <property type="evidence" value="ECO:0007669"/>
    <property type="project" value="InterPro"/>
</dbReference>
<proteinExistence type="predicted"/>
<keyword evidence="5" id="KW-0539">Nucleus</keyword>
<feature type="domain" description="RNA recognition motif" evidence="7">
    <location>
        <begin position="93"/>
        <end position="175"/>
    </location>
</feature>
<gene>
    <name evidence="8" type="ORF">EHS25_003385</name>
</gene>
<dbReference type="Gene3D" id="3.30.70.330">
    <property type="match status" value="1"/>
</dbReference>
<dbReference type="InterPro" id="IPR012677">
    <property type="entry name" value="Nucleotide-bd_a/b_plait_sf"/>
</dbReference>
<evidence type="ECO:0000256" key="6">
    <source>
        <dbReference type="SAM" id="MobiDB-lite"/>
    </source>
</evidence>
<evidence type="ECO:0000256" key="1">
    <source>
        <dbReference type="ARBA" id="ARBA00004123"/>
    </source>
</evidence>
<keyword evidence="4" id="KW-0508">mRNA splicing</keyword>
<dbReference type="AlphaFoldDB" id="A0A427Y8U8"/>
<dbReference type="InterPro" id="IPR003954">
    <property type="entry name" value="RRM_euk-type"/>
</dbReference>
<dbReference type="STRING" id="1890683.A0A427Y8U8"/>
<organism evidence="8 9">
    <name type="scientific">Saitozyma podzolica</name>
    <dbReference type="NCBI Taxonomy" id="1890683"/>
    <lineage>
        <taxon>Eukaryota</taxon>
        <taxon>Fungi</taxon>
        <taxon>Dikarya</taxon>
        <taxon>Basidiomycota</taxon>
        <taxon>Agaricomycotina</taxon>
        <taxon>Tremellomycetes</taxon>
        <taxon>Tremellales</taxon>
        <taxon>Trimorphomycetaceae</taxon>
        <taxon>Saitozyma</taxon>
    </lineage>
</organism>
<evidence type="ECO:0000259" key="7">
    <source>
        <dbReference type="SMART" id="SM00361"/>
    </source>
</evidence>
<dbReference type="InterPro" id="IPR040052">
    <property type="entry name" value="RBM17"/>
</dbReference>
<reference evidence="8 9" key="1">
    <citation type="submission" date="2018-11" db="EMBL/GenBank/DDBJ databases">
        <title>Genome sequence of Saitozyma podzolica DSM 27192.</title>
        <authorList>
            <person name="Aliyu H."/>
            <person name="Gorte O."/>
            <person name="Ochsenreither K."/>
        </authorList>
    </citation>
    <scope>NUCLEOTIDE SEQUENCE [LARGE SCALE GENOMIC DNA]</scope>
    <source>
        <strain evidence="8 9">DSM 27192</strain>
    </source>
</reference>
<dbReference type="SMART" id="SM00361">
    <property type="entry name" value="RRM_1"/>
    <property type="match status" value="1"/>
</dbReference>
<dbReference type="GO" id="GO:0071011">
    <property type="term" value="C:precatalytic spliceosome"/>
    <property type="evidence" value="ECO:0007669"/>
    <property type="project" value="TreeGrafter"/>
</dbReference>
<sequence>MRRWGHKKGSGLGASGSGIVHALTTEHVESAAKPVDPNQPLSKRQIAKQKAAAANVKNRKWVQHAHARGRIVNANEDEQAAEDKARLGEASRVICLRGMVGSVDDVDEDLADEIGEECSNYGIVERVVLHMVEPPPPEPSECLRIFVVFSGMAGAWRATKELDGRFFGGRKIRATYFDEATFDAGARDGDI</sequence>